<evidence type="ECO:0000313" key="1">
    <source>
        <dbReference type="EMBL" id="GGK94071.1"/>
    </source>
</evidence>
<evidence type="ECO:0000313" key="4">
    <source>
        <dbReference type="Proteomes" id="UP000746584"/>
    </source>
</evidence>
<protein>
    <submittedName>
        <fullName evidence="1">Uncharacterized protein</fullName>
    </submittedName>
</protein>
<gene>
    <name evidence="1" type="ORF">GCM10009769_10160</name>
    <name evidence="2" type="ORF">JOE58_002358</name>
</gene>
<name>A0A8H9GBM4_9MICO</name>
<evidence type="ECO:0000313" key="3">
    <source>
        <dbReference type="Proteomes" id="UP000648535"/>
    </source>
</evidence>
<reference evidence="1" key="2">
    <citation type="submission" date="2020-09" db="EMBL/GenBank/DDBJ databases">
        <authorList>
            <person name="Sun Q."/>
            <person name="Ohkuma M."/>
        </authorList>
    </citation>
    <scope>NUCLEOTIDE SEQUENCE</scope>
    <source>
        <strain evidence="1">JCM 1480</strain>
    </source>
</reference>
<comment type="caution">
    <text evidence="1">The sequence shown here is derived from an EMBL/GenBank/DDBJ whole genome shotgun (WGS) entry which is preliminary data.</text>
</comment>
<keyword evidence="4" id="KW-1185">Reference proteome</keyword>
<dbReference type="EMBL" id="BMOI01000003">
    <property type="protein sequence ID" value="GGK94071.1"/>
    <property type="molecule type" value="Genomic_DNA"/>
</dbReference>
<dbReference type="EMBL" id="JAFBCG010000001">
    <property type="protein sequence ID" value="MBM7803107.1"/>
    <property type="molecule type" value="Genomic_DNA"/>
</dbReference>
<accession>A0A8H9GBM4</accession>
<sequence>MVVAVVMIVHAVTAEGPPAVRDLAVEQGSGNVHVSWSGPDVAWSVYVVEPGTKPVDVTGQARGTEVWLPASGGLYDADSCFVVRATAANQGKAVPTDAGTRSAQGADQVCLGDAG</sequence>
<reference evidence="1" key="1">
    <citation type="journal article" date="2014" name="Int. J. Syst. Evol. Microbiol.">
        <title>Complete genome sequence of Corynebacterium casei LMG S-19264T (=DSM 44701T), isolated from a smear-ripened cheese.</title>
        <authorList>
            <consortium name="US DOE Joint Genome Institute (JGI-PGF)"/>
            <person name="Walter F."/>
            <person name="Albersmeier A."/>
            <person name="Kalinowski J."/>
            <person name="Ruckert C."/>
        </authorList>
    </citation>
    <scope>NUCLEOTIDE SEQUENCE</scope>
    <source>
        <strain evidence="1">JCM 1480</strain>
    </source>
</reference>
<dbReference type="Proteomes" id="UP000648535">
    <property type="component" value="Unassembled WGS sequence"/>
</dbReference>
<dbReference type="AlphaFoldDB" id="A0A8H9GBM4"/>
<dbReference type="Proteomes" id="UP000746584">
    <property type="component" value="Unassembled WGS sequence"/>
</dbReference>
<reference evidence="2 4" key="3">
    <citation type="submission" date="2021-01" db="EMBL/GenBank/DDBJ databases">
        <title>Sequencing the genomes of 1000 actinobacteria strains.</title>
        <authorList>
            <person name="Klenk H.-P."/>
        </authorList>
    </citation>
    <scope>NUCLEOTIDE SEQUENCE [LARGE SCALE GENOMIC DNA]</scope>
    <source>
        <strain evidence="2 4">DSM 20542</strain>
    </source>
</reference>
<dbReference type="RefSeq" id="WP_175328306.1">
    <property type="nucleotide sequence ID" value="NZ_BMOI01000003.1"/>
</dbReference>
<organism evidence="1 3">
    <name type="scientific">Curtobacterium luteum</name>
    <dbReference type="NCBI Taxonomy" id="33881"/>
    <lineage>
        <taxon>Bacteria</taxon>
        <taxon>Bacillati</taxon>
        <taxon>Actinomycetota</taxon>
        <taxon>Actinomycetes</taxon>
        <taxon>Micrococcales</taxon>
        <taxon>Microbacteriaceae</taxon>
        <taxon>Curtobacterium</taxon>
    </lineage>
</organism>
<proteinExistence type="predicted"/>
<evidence type="ECO:0000313" key="2">
    <source>
        <dbReference type="EMBL" id="MBM7803107.1"/>
    </source>
</evidence>